<comment type="caution">
    <text evidence="1">The sequence shown here is derived from an EMBL/GenBank/DDBJ whole genome shotgun (WGS) entry which is preliminary data.</text>
</comment>
<gene>
    <name evidence="1" type="ORF">RS86_03708</name>
</gene>
<dbReference type="RefSeq" id="WP_045273751.1">
    <property type="nucleotide sequence ID" value="NZ_JYIX01000040.1"/>
</dbReference>
<dbReference type="Proteomes" id="UP000033740">
    <property type="component" value="Unassembled WGS sequence"/>
</dbReference>
<dbReference type="EMBL" id="JYIX01000040">
    <property type="protein sequence ID" value="KJL30766.1"/>
    <property type="molecule type" value="Genomic_DNA"/>
</dbReference>
<sequence>MKSENNAPERAGVPRRTVIKGAAWAVPVIAAATALPHAAASTACAVTVPAWSGWSSGNTGNFSAGTCGNPQPESNGMWWQWCDASTTSNYTLTKCATVTMVAGKTYTITFTTQANRSNPLPDSPANLVLAIGGAQAWAGYTVGSTGKSANPGGANVHQLTTAGNGSNFTNQTWTVFYTAPTSGDVLICYTWTAFQRTSANGSASTDDIGTSLPAITCS</sequence>
<organism evidence="1 2">
    <name type="scientific">Microbacterium azadirachtae</name>
    <dbReference type="NCBI Taxonomy" id="582680"/>
    <lineage>
        <taxon>Bacteria</taxon>
        <taxon>Bacillati</taxon>
        <taxon>Actinomycetota</taxon>
        <taxon>Actinomycetes</taxon>
        <taxon>Micrococcales</taxon>
        <taxon>Microbacteriaceae</taxon>
        <taxon>Microbacterium</taxon>
    </lineage>
</organism>
<evidence type="ECO:0000313" key="2">
    <source>
        <dbReference type="Proteomes" id="UP000033740"/>
    </source>
</evidence>
<accession>A0A0F0LGV6</accession>
<dbReference type="AlphaFoldDB" id="A0A0F0LGV6"/>
<name>A0A0F0LGV6_9MICO</name>
<dbReference type="PATRIC" id="fig|582680.6.peg.3794"/>
<keyword evidence="2" id="KW-1185">Reference proteome</keyword>
<reference evidence="1 2" key="1">
    <citation type="submission" date="2015-02" db="EMBL/GenBank/DDBJ databases">
        <title>Draft genome sequences of ten Microbacterium spp. with emphasis on heavy metal contaminated environments.</title>
        <authorList>
            <person name="Corretto E."/>
        </authorList>
    </citation>
    <scope>NUCLEOTIDE SEQUENCE [LARGE SCALE GENOMIC DNA]</scope>
    <source>
        <strain evidence="1 2">ARN176</strain>
    </source>
</reference>
<protein>
    <submittedName>
        <fullName evidence="1">Uncharacterized protein</fullName>
    </submittedName>
</protein>
<proteinExistence type="predicted"/>
<dbReference type="InterPro" id="IPR006311">
    <property type="entry name" value="TAT_signal"/>
</dbReference>
<evidence type="ECO:0000313" key="1">
    <source>
        <dbReference type="EMBL" id="KJL30766.1"/>
    </source>
</evidence>
<dbReference type="PROSITE" id="PS51318">
    <property type="entry name" value="TAT"/>
    <property type="match status" value="1"/>
</dbReference>